<dbReference type="EMBL" id="WIGN01000115">
    <property type="protein sequence ID" value="KAF6808587.1"/>
    <property type="molecule type" value="Genomic_DNA"/>
</dbReference>
<keyword evidence="4" id="KW-1185">Reference proteome</keyword>
<dbReference type="Proteomes" id="UP000652219">
    <property type="component" value="Unassembled WGS sequence"/>
</dbReference>
<evidence type="ECO:0000256" key="2">
    <source>
        <dbReference type="SAM" id="Phobius"/>
    </source>
</evidence>
<gene>
    <name evidence="3" type="ORF">CSOJ01_07442</name>
</gene>
<keyword evidence="2" id="KW-0472">Membrane</keyword>
<evidence type="ECO:0000313" key="4">
    <source>
        <dbReference type="Proteomes" id="UP000652219"/>
    </source>
</evidence>
<protein>
    <submittedName>
        <fullName evidence="3">Uncharacterized protein</fullName>
    </submittedName>
</protein>
<name>A0A8H6J8S4_9PEZI</name>
<sequence>MAFLTTPATTPTSTAQPHAALTTPFIYPPHCSALPNVERHLLSSRSSEATTTATLLVPDPSNPAVVPCHPSGWNRPEARENFAFSGAVCPSNWEATRAGTWFTFTTADYTLDVSKPWSLMTDNAACYRTQRDSDGPWTGMDRWFNTTSVFSGRTEVWDVHAAWHVTWAPSDVSTLSPRPPEATEPVFTWTAETTTTAATTEWTPSATPTRYPPGYKGLTEFFLLVVGLPLLIVSLFVAMCVWACCCGGKGRKKRDDDVPLESVKREQSSG</sequence>
<feature type="transmembrane region" description="Helical" evidence="2">
    <location>
        <begin position="221"/>
        <end position="245"/>
    </location>
</feature>
<proteinExistence type="predicted"/>
<comment type="caution">
    <text evidence="3">The sequence shown here is derived from an EMBL/GenBank/DDBJ whole genome shotgun (WGS) entry which is preliminary data.</text>
</comment>
<reference evidence="3 4" key="1">
    <citation type="journal article" date="2020" name="Phytopathology">
        <title>Genome Sequence Resources of Colletotrichum truncatum, C. plurivorum, C. musicola, and C. sojae: Four Species Pathogenic to Soybean (Glycine max).</title>
        <authorList>
            <person name="Rogerio F."/>
            <person name="Boufleur T.R."/>
            <person name="Ciampi-Guillardi M."/>
            <person name="Sukno S.A."/>
            <person name="Thon M.R."/>
            <person name="Massola Junior N.S."/>
            <person name="Baroncelli R."/>
        </authorList>
    </citation>
    <scope>NUCLEOTIDE SEQUENCE [LARGE SCALE GENOMIC DNA]</scope>
    <source>
        <strain evidence="3 4">LFN0009</strain>
    </source>
</reference>
<evidence type="ECO:0000256" key="1">
    <source>
        <dbReference type="SAM" id="MobiDB-lite"/>
    </source>
</evidence>
<feature type="compositionally biased region" description="Basic and acidic residues" evidence="1">
    <location>
        <begin position="253"/>
        <end position="270"/>
    </location>
</feature>
<dbReference type="AlphaFoldDB" id="A0A8H6J8S4"/>
<feature type="region of interest" description="Disordered" evidence="1">
    <location>
        <begin position="250"/>
        <end position="270"/>
    </location>
</feature>
<accession>A0A8H6J8S4</accession>
<evidence type="ECO:0000313" key="3">
    <source>
        <dbReference type="EMBL" id="KAF6808587.1"/>
    </source>
</evidence>
<keyword evidence="2" id="KW-1133">Transmembrane helix</keyword>
<keyword evidence="2" id="KW-0812">Transmembrane</keyword>
<organism evidence="3 4">
    <name type="scientific">Colletotrichum sojae</name>
    <dbReference type="NCBI Taxonomy" id="2175907"/>
    <lineage>
        <taxon>Eukaryota</taxon>
        <taxon>Fungi</taxon>
        <taxon>Dikarya</taxon>
        <taxon>Ascomycota</taxon>
        <taxon>Pezizomycotina</taxon>
        <taxon>Sordariomycetes</taxon>
        <taxon>Hypocreomycetidae</taxon>
        <taxon>Glomerellales</taxon>
        <taxon>Glomerellaceae</taxon>
        <taxon>Colletotrichum</taxon>
        <taxon>Colletotrichum orchidearum species complex</taxon>
    </lineage>
</organism>